<reference evidence="3 4" key="1">
    <citation type="submission" date="2018-11" db="EMBL/GenBank/DDBJ databases">
        <title>Proposal to divide the Flavobacteriaceae and reorganize its genera based on Amino Acid Identity values calculated from whole genome sequences.</title>
        <authorList>
            <person name="Nicholson A.C."/>
            <person name="Gulvik C.A."/>
            <person name="Whitney A.M."/>
            <person name="Humrighouse B.W."/>
            <person name="Bell M."/>
            <person name="Holmes B."/>
            <person name="Steigerwalt A.G."/>
            <person name="Villarma A."/>
            <person name="Sheth M."/>
            <person name="Batra D."/>
            <person name="Pryor J."/>
            <person name="Bernardet J.-F."/>
            <person name="Hugo C."/>
            <person name="Kampfer P."/>
            <person name="Newman J."/>
            <person name="McQuiston J.R."/>
        </authorList>
    </citation>
    <scope>NUCLEOTIDE SEQUENCE [LARGE SCALE GENOMIC DNA]</scope>
    <source>
        <strain evidence="3 4">G0041</strain>
    </source>
</reference>
<keyword evidence="1" id="KW-0175">Coiled coil</keyword>
<proteinExistence type="predicted"/>
<dbReference type="RefSeq" id="WP_123856945.1">
    <property type="nucleotide sequence ID" value="NZ_CP033923.1"/>
</dbReference>
<feature type="compositionally biased region" description="Basic residues" evidence="2">
    <location>
        <begin position="1"/>
        <end position="14"/>
    </location>
</feature>
<feature type="coiled-coil region" evidence="1">
    <location>
        <begin position="383"/>
        <end position="427"/>
    </location>
</feature>
<name>A0AAD0YJZ7_CHRNA</name>
<evidence type="ECO:0000313" key="4">
    <source>
        <dbReference type="Proteomes" id="UP000278288"/>
    </source>
</evidence>
<dbReference type="KEGG" id="cnk:EG343_06540"/>
<evidence type="ECO:0000313" key="3">
    <source>
        <dbReference type="EMBL" id="AZA90297.1"/>
    </source>
</evidence>
<protein>
    <submittedName>
        <fullName evidence="3">Uncharacterized protein</fullName>
    </submittedName>
</protein>
<feature type="region of interest" description="Disordered" evidence="2">
    <location>
        <begin position="1"/>
        <end position="25"/>
    </location>
</feature>
<organism evidence="3 4">
    <name type="scientific">Chryseobacterium nakagawai</name>
    <dbReference type="NCBI Taxonomy" id="1241982"/>
    <lineage>
        <taxon>Bacteria</taxon>
        <taxon>Pseudomonadati</taxon>
        <taxon>Bacteroidota</taxon>
        <taxon>Flavobacteriia</taxon>
        <taxon>Flavobacteriales</taxon>
        <taxon>Weeksellaceae</taxon>
        <taxon>Chryseobacterium group</taxon>
        <taxon>Chryseobacterium</taxon>
    </lineage>
</organism>
<evidence type="ECO:0000256" key="2">
    <source>
        <dbReference type="SAM" id="MobiDB-lite"/>
    </source>
</evidence>
<dbReference type="Proteomes" id="UP000278288">
    <property type="component" value="Chromosome"/>
</dbReference>
<sequence length="517" mass="60406">MDPTKKQGKNKKNNPNKAQPILNPKLKSKALIQPGYATGDMFAIAAALVDDDELHVIITKGNENCKDPTDKADSIKKFYEESGIAKKRIHVVEVSKLRSNNQELKEAICKLREQEEIPKKEVPLGYGTDYVAENFTAEMQEKLRDAWKVNSNERENDAIKKWLIEKGIPSRGDRLLILWSRFSGKNGDIHIEHDTSYFGIKQIVNRAVDMYDAIMITGDKGYQKERRDKGWRKKDDSKKRGHQFDEIAEEINAEVGTAKIFNITEFWNDEASNELPKWDGNTRMGQFKLYEYFEKNFDEVKHLGFRSGNLEVMAMLGYTVLYMEEYGSIGGERMAKWNDNRGKILKEKGIIKVTKDIGYQRILLNVLPTRTGKYLQDKKAKIVKEVTERIEEMDEEEKNELVRKDKIKNKRNKIRKEETEEETLKRIIKEEIDREVYKGIKKEKIDRPDFTPGKEGRGKKPDEIRDKYQGFDDADLDNLFNRYIHVGWEGPSRKENKIKWEIKKYSEPREGRIKERP</sequence>
<gene>
    <name evidence="3" type="ORF">EG343_06540</name>
</gene>
<dbReference type="AlphaFoldDB" id="A0AAD0YJZ7"/>
<evidence type="ECO:0000256" key="1">
    <source>
        <dbReference type="SAM" id="Coils"/>
    </source>
</evidence>
<accession>A0AAD0YJZ7</accession>
<keyword evidence="4" id="KW-1185">Reference proteome</keyword>
<dbReference type="EMBL" id="CP033923">
    <property type="protein sequence ID" value="AZA90297.1"/>
    <property type="molecule type" value="Genomic_DNA"/>
</dbReference>
<feature type="region of interest" description="Disordered" evidence="2">
    <location>
        <begin position="444"/>
        <end position="465"/>
    </location>
</feature>